<dbReference type="Gene3D" id="3.90.550.10">
    <property type="entry name" value="Spore Coat Polysaccharide Biosynthesis Protein SpsA, Chain A"/>
    <property type="match status" value="1"/>
</dbReference>
<dbReference type="AlphaFoldDB" id="A0A8B2NSD4"/>
<dbReference type="RefSeq" id="WP_111348606.1">
    <property type="nucleotide sequence ID" value="NZ_QHHQ01000004.1"/>
</dbReference>
<dbReference type="InterPro" id="IPR029044">
    <property type="entry name" value="Nucleotide-diphossugar_trans"/>
</dbReference>
<dbReference type="CDD" id="cd00761">
    <property type="entry name" value="Glyco_tranf_GTA_type"/>
    <property type="match status" value="1"/>
</dbReference>
<feature type="domain" description="Glycosyltransferase 2-like" evidence="1">
    <location>
        <begin position="22"/>
        <end position="141"/>
    </location>
</feature>
<dbReference type="OrthoDB" id="5291101at2"/>
<evidence type="ECO:0000259" key="1">
    <source>
        <dbReference type="Pfam" id="PF00535"/>
    </source>
</evidence>
<keyword evidence="3" id="KW-1185">Reference proteome</keyword>
<dbReference type="SUPFAM" id="SSF53448">
    <property type="entry name" value="Nucleotide-diphospho-sugar transferases"/>
    <property type="match status" value="1"/>
</dbReference>
<dbReference type="EMBL" id="QHHQ01000004">
    <property type="protein sequence ID" value="RAI00054.1"/>
    <property type="molecule type" value="Genomic_DNA"/>
</dbReference>
<dbReference type="Proteomes" id="UP000249590">
    <property type="component" value="Unassembled WGS sequence"/>
</dbReference>
<dbReference type="InterPro" id="IPR001173">
    <property type="entry name" value="Glyco_trans_2-like"/>
</dbReference>
<comment type="caution">
    <text evidence="2">The sequence shown here is derived from an EMBL/GenBank/DDBJ whole genome shotgun (WGS) entry which is preliminary data.</text>
</comment>
<protein>
    <recommendedName>
        <fullName evidence="1">Glycosyltransferase 2-like domain-containing protein</fullName>
    </recommendedName>
</protein>
<dbReference type="Pfam" id="PF00535">
    <property type="entry name" value="Glycos_transf_2"/>
    <property type="match status" value="1"/>
</dbReference>
<evidence type="ECO:0000313" key="2">
    <source>
        <dbReference type="EMBL" id="RAI00054.1"/>
    </source>
</evidence>
<proteinExistence type="predicted"/>
<reference evidence="2 3" key="1">
    <citation type="submission" date="2018-05" db="EMBL/GenBank/DDBJ databases">
        <title>Acuticoccus sediminis sp. nov., isolated from deep-sea sediment of Indian Ocean.</title>
        <authorList>
            <person name="Liu X."/>
            <person name="Lai Q."/>
            <person name="Du Y."/>
            <person name="Sun F."/>
            <person name="Zhang X."/>
            <person name="Wang S."/>
            <person name="Shao Z."/>
        </authorList>
    </citation>
    <scope>NUCLEOTIDE SEQUENCE [LARGE SCALE GENOMIC DNA]</scope>
    <source>
        <strain evidence="2 3">PTG4-2</strain>
    </source>
</reference>
<gene>
    <name evidence="2" type="ORF">DLJ53_20230</name>
</gene>
<accession>A0A8B2NSD4</accession>
<sequence>MDHSYPATTARPAVHPGPRGVSVVIPFRRFDGGLEEAVASVWAQRGVTAEVVLVAAGAPDRDTLRAERLAAKGPCRMAYQAAPARGAALARGIATAGAAIVTTLDSETVLTPHKLAADAGIVAADPRAVAVCDLERTCPGRGDGGAVRWSFDALDAVRGGALTAHVASHARSLPRHMTLSRALYGRTTGFDTALGAFADWALAIELTGLASGWVRTPRVGLTWTPRPDRRPVETALWDASLDLHLAFLRNGDMLATRFGADALTFLKCAAETLVVSTQMRMAWAHMDDRATFPGHVLTDLRALRAALAAAPGTPRARLEAAYAALTVPA</sequence>
<evidence type="ECO:0000313" key="3">
    <source>
        <dbReference type="Proteomes" id="UP000249590"/>
    </source>
</evidence>
<organism evidence="2 3">
    <name type="scientific">Acuticoccus sediminis</name>
    <dbReference type="NCBI Taxonomy" id="2184697"/>
    <lineage>
        <taxon>Bacteria</taxon>
        <taxon>Pseudomonadati</taxon>
        <taxon>Pseudomonadota</taxon>
        <taxon>Alphaproteobacteria</taxon>
        <taxon>Hyphomicrobiales</taxon>
        <taxon>Amorphaceae</taxon>
        <taxon>Acuticoccus</taxon>
    </lineage>
</organism>
<name>A0A8B2NSD4_9HYPH</name>